<accession>A0A5N6L6Z6</accession>
<keyword evidence="2" id="KW-1185">Reference proteome</keyword>
<name>A0A5N6L6Z6_9ASTR</name>
<organism evidence="1 2">
    <name type="scientific">Mikania micrantha</name>
    <name type="common">bitter vine</name>
    <dbReference type="NCBI Taxonomy" id="192012"/>
    <lineage>
        <taxon>Eukaryota</taxon>
        <taxon>Viridiplantae</taxon>
        <taxon>Streptophyta</taxon>
        <taxon>Embryophyta</taxon>
        <taxon>Tracheophyta</taxon>
        <taxon>Spermatophyta</taxon>
        <taxon>Magnoliopsida</taxon>
        <taxon>eudicotyledons</taxon>
        <taxon>Gunneridae</taxon>
        <taxon>Pentapetalae</taxon>
        <taxon>asterids</taxon>
        <taxon>campanulids</taxon>
        <taxon>Asterales</taxon>
        <taxon>Asteraceae</taxon>
        <taxon>Asteroideae</taxon>
        <taxon>Heliantheae alliance</taxon>
        <taxon>Eupatorieae</taxon>
        <taxon>Mikania</taxon>
    </lineage>
</organism>
<gene>
    <name evidence="1" type="ORF">E3N88_46174</name>
</gene>
<dbReference type="AlphaFoldDB" id="A0A5N6L6Z6"/>
<comment type="caution">
    <text evidence="1">The sequence shown here is derived from an EMBL/GenBank/DDBJ whole genome shotgun (WGS) entry which is preliminary data.</text>
</comment>
<proteinExistence type="predicted"/>
<evidence type="ECO:0000313" key="2">
    <source>
        <dbReference type="Proteomes" id="UP000326396"/>
    </source>
</evidence>
<dbReference type="EMBL" id="SZYD01002710">
    <property type="protein sequence ID" value="KAC9216386.1"/>
    <property type="molecule type" value="Genomic_DNA"/>
</dbReference>
<dbReference type="Proteomes" id="UP000326396">
    <property type="component" value="Unassembled WGS sequence"/>
</dbReference>
<evidence type="ECO:0000313" key="1">
    <source>
        <dbReference type="EMBL" id="KAC9216386.1"/>
    </source>
</evidence>
<sequence length="154" mass="17132">MVDYQIFILNKGSKWMKRNGALSRSTAICRLQRQPQKLVRENSKPPSVNVQFLSLRQRRNQSKAPFAPLSASVTTTTTIRCEKARLKSLTNPRHSKPPLFFIKNLVAFAAAGVVFHMAYKNHSGNRIGGGYGLTVAVELEATMVEVVVVEIAFS</sequence>
<reference evidence="1 2" key="1">
    <citation type="submission" date="2019-05" db="EMBL/GenBank/DDBJ databases">
        <title>Mikania micrantha, genome provides insights into the molecular mechanism of rapid growth.</title>
        <authorList>
            <person name="Liu B."/>
        </authorList>
    </citation>
    <scope>NUCLEOTIDE SEQUENCE [LARGE SCALE GENOMIC DNA]</scope>
    <source>
        <strain evidence="1">NLD-2019</strain>
        <tissue evidence="1">Leaf</tissue>
    </source>
</reference>
<protein>
    <submittedName>
        <fullName evidence="1">Uncharacterized protein</fullName>
    </submittedName>
</protein>